<dbReference type="KEGG" id="lrm:LRC_02680"/>
<organism evidence="8 9">
    <name type="scientific">Ligilactobacillus ruminis (strain ATCC 27782 / RF3)</name>
    <name type="common">Lactobacillus ruminis</name>
    <dbReference type="NCBI Taxonomy" id="1069534"/>
    <lineage>
        <taxon>Bacteria</taxon>
        <taxon>Bacillati</taxon>
        <taxon>Bacillota</taxon>
        <taxon>Bacilli</taxon>
        <taxon>Lactobacillales</taxon>
        <taxon>Lactobacillaceae</taxon>
        <taxon>Ligilactobacillus</taxon>
    </lineage>
</organism>
<dbReference type="InterPro" id="IPR024463">
    <property type="entry name" value="Transposase_TnpC_homeodom"/>
</dbReference>
<proteinExistence type="predicted"/>
<dbReference type="PANTHER" id="PTHR33678:SF2">
    <property type="match status" value="1"/>
</dbReference>
<evidence type="ECO:0000313" key="9">
    <source>
        <dbReference type="Proteomes" id="UP000001279"/>
    </source>
</evidence>
<protein>
    <submittedName>
        <fullName evidence="8">Transposase</fullName>
    </submittedName>
</protein>
<feature type="compositionally biased region" description="Basic and acidic residues" evidence="2">
    <location>
        <begin position="90"/>
        <end position="100"/>
    </location>
</feature>
<dbReference type="EMBL" id="CP003032">
    <property type="protein sequence ID" value="AEN78780.1"/>
    <property type="molecule type" value="Genomic_DNA"/>
</dbReference>
<accession>G2SR43</accession>
<evidence type="ECO:0000256" key="2">
    <source>
        <dbReference type="SAM" id="MobiDB-lite"/>
    </source>
</evidence>
<evidence type="ECO:0000313" key="8">
    <source>
        <dbReference type="EMBL" id="AEN78780.1"/>
    </source>
</evidence>
<dbReference type="PANTHER" id="PTHR33678">
    <property type="entry name" value="BLL1576 PROTEIN"/>
    <property type="match status" value="1"/>
</dbReference>
<dbReference type="PATRIC" id="fig|1069534.5.peg.1637"/>
<evidence type="ECO:0000259" key="4">
    <source>
        <dbReference type="Pfam" id="PF13005"/>
    </source>
</evidence>
<name>G2SR43_LIGR2</name>
<keyword evidence="1" id="KW-0175">Coiled coil</keyword>
<feature type="domain" description="Transposase IS66 zinc-finger binding" evidence="4">
    <location>
        <begin position="134"/>
        <end position="177"/>
    </location>
</feature>
<evidence type="ECO:0000259" key="6">
    <source>
        <dbReference type="Pfam" id="PF13817"/>
    </source>
</evidence>
<sequence length="531" mass="61418">MLNIDTPALHFYMDLAGVFMYNSIHAYGTEVNEMDEKDKRIKELEQQVAELNERIAFLTSKLFGKKTEKTRRLQEDDRQLDLFDLEEEQSEKTEDSKEASVKSYTKKIRKKNRKIDTSKIPVEIVNHVMPDEKCSCPKCCARLVQVANPKIREEVKFVPAKLRLIEHHQAVYKCPECSSDDHSKISKAPMPRSLISHSKTGSPSIIAHIAAMKYVYKVPCYRQEAMWKLRGLPLTRQQMSKWMIDVFNNQLSPLYDLLLKELKRQRFLHVDETPYNTLASEKANTYYWVVTSGKFEEKNIAAFTHSDGRSSDTAKKLLSDFNGYVQTDGYAGYNFLDRTRHLGCLAHVRRYFVDSLKNSSYKASKSFSGEIVKDIDEVFELERKLSTKFNDDERLNYRRRKLLPVVKRVFSKIASVTASAKSALGRAKNYALGQEKHILNIFEKGYFELSNNSAERAVKESVMGRKNWLFSSTFEGARANAVALSLIYTAKLNQLDPEKYLRKVLTEITNIEVFDPERFRQLLPWNIDLTS</sequence>
<dbReference type="KEGG" id="lrm:LRC_15340"/>
<evidence type="ECO:0000313" key="7">
    <source>
        <dbReference type="EMBL" id="AEN77587.1"/>
    </source>
</evidence>
<reference evidence="8 9" key="1">
    <citation type="journal article" date="2011" name="Microb. Cell Fact.">
        <title>Genome sequences and comparative genomics of two Lactobacillus ruminis strains from the bovine and human intestinal tracts.</title>
        <authorList>
            <person name="Forde B.M."/>
            <person name="Neville B.A."/>
            <person name="O'Donnell M.M."/>
            <person name="Riboulet-Bisson E."/>
            <person name="Claesson M.J."/>
            <person name="Coghlan A."/>
            <person name="Ross R.P."/>
            <person name="O'Toole P.W."/>
        </authorList>
    </citation>
    <scope>NUCLEOTIDE SEQUENCE [LARGE SCALE GENOMIC DNA]</scope>
    <source>
        <strain evidence="8">ATCC 27782</strain>
        <strain evidence="9">ATCC 27782 / RF3</strain>
    </source>
</reference>
<feature type="domain" description="Transposase IS66 C-terminal" evidence="6">
    <location>
        <begin position="485"/>
        <end position="525"/>
    </location>
</feature>
<gene>
    <name evidence="7" type="ordered locus">LRC_02680</name>
    <name evidence="8" type="ordered locus">LRC_15340</name>
</gene>
<dbReference type="InterPro" id="IPR024474">
    <property type="entry name" value="Znf_dom_IS66"/>
</dbReference>
<dbReference type="InterPro" id="IPR004291">
    <property type="entry name" value="Transposase_IS66_central"/>
</dbReference>
<dbReference type="Pfam" id="PF13817">
    <property type="entry name" value="DDE_Tnp_IS66_C"/>
    <property type="match status" value="1"/>
</dbReference>
<dbReference type="HOGENOM" id="CLU_023034_0_2_9"/>
<dbReference type="eggNOG" id="COG4974">
    <property type="taxonomic scope" value="Bacteria"/>
</dbReference>
<dbReference type="InterPro" id="IPR052344">
    <property type="entry name" value="Transposase-related"/>
</dbReference>
<dbReference type="AlphaFoldDB" id="G2SR43"/>
<feature type="region of interest" description="Disordered" evidence="2">
    <location>
        <begin position="84"/>
        <end position="104"/>
    </location>
</feature>
<feature type="domain" description="Transposase IS66 central" evidence="3">
    <location>
        <begin position="202"/>
        <end position="478"/>
    </location>
</feature>
<evidence type="ECO:0000259" key="3">
    <source>
        <dbReference type="Pfam" id="PF03050"/>
    </source>
</evidence>
<feature type="coiled-coil region" evidence="1">
    <location>
        <begin position="27"/>
        <end position="61"/>
    </location>
</feature>
<dbReference type="NCBIfam" id="NF033517">
    <property type="entry name" value="transpos_IS66"/>
    <property type="match status" value="1"/>
</dbReference>
<feature type="domain" description="Transposase TnpC homeodomain" evidence="5">
    <location>
        <begin position="50"/>
        <end position="110"/>
    </location>
</feature>
<dbReference type="Pfam" id="PF13007">
    <property type="entry name" value="LZ_Tnp_IS66"/>
    <property type="match status" value="1"/>
</dbReference>
<dbReference type="Proteomes" id="UP000001279">
    <property type="component" value="Chromosome"/>
</dbReference>
<dbReference type="STRING" id="1069534.LRC_02680"/>
<dbReference type="InterPro" id="IPR039552">
    <property type="entry name" value="IS66_C"/>
</dbReference>
<keyword evidence="9" id="KW-1185">Reference proteome</keyword>
<dbReference type="Pfam" id="PF03050">
    <property type="entry name" value="DDE_Tnp_IS66"/>
    <property type="match status" value="1"/>
</dbReference>
<dbReference type="EMBL" id="CP003032">
    <property type="protein sequence ID" value="AEN77587.1"/>
    <property type="molecule type" value="Genomic_DNA"/>
</dbReference>
<dbReference type="Pfam" id="PF13005">
    <property type="entry name" value="zf-IS66"/>
    <property type="match status" value="1"/>
</dbReference>
<evidence type="ECO:0000259" key="5">
    <source>
        <dbReference type="Pfam" id="PF13007"/>
    </source>
</evidence>
<evidence type="ECO:0000256" key="1">
    <source>
        <dbReference type="SAM" id="Coils"/>
    </source>
</evidence>